<dbReference type="PANTHER" id="PTHR11138">
    <property type="entry name" value="METHIONYL-TRNA FORMYLTRANSFERASE"/>
    <property type="match status" value="1"/>
</dbReference>
<dbReference type="GO" id="GO:0004479">
    <property type="term" value="F:methionyl-tRNA formyltransferase activity"/>
    <property type="evidence" value="ECO:0007669"/>
    <property type="project" value="UniProtKB-UniRule"/>
</dbReference>
<dbReference type="GO" id="GO:0005829">
    <property type="term" value="C:cytosol"/>
    <property type="evidence" value="ECO:0007669"/>
    <property type="project" value="TreeGrafter"/>
</dbReference>
<evidence type="ECO:0000256" key="5">
    <source>
        <dbReference type="HAMAP-Rule" id="MF_00182"/>
    </source>
</evidence>
<dbReference type="CDD" id="cd08704">
    <property type="entry name" value="Met_tRNA_FMT_C"/>
    <property type="match status" value="1"/>
</dbReference>
<dbReference type="NCBIfam" id="TIGR00460">
    <property type="entry name" value="fmt"/>
    <property type="match status" value="1"/>
</dbReference>
<dbReference type="InterPro" id="IPR036477">
    <property type="entry name" value="Formyl_transf_N_sf"/>
</dbReference>
<feature type="domain" description="Formyl transferase C-terminal" evidence="7">
    <location>
        <begin position="201"/>
        <end position="296"/>
    </location>
</feature>
<sequence>MKIIYAGTPQYAVAPLKALHEKGCEIVAVITQEDRPFGRRGVLTPPPVKQYALSAGLPVYQFKKIRERVEELRSLGADAMFTCAYGQLLSREVLGLFPLGVWNAHASLLPKHRGASPVQSAILAGESVTGVTIMKTELALDAGDILLTKRCAICDGETCGELSARLSSLSAEALCEAYDLIERGDTALLLQDESAATFCKKIKKEDAQVNFSAPAKEVCALINAMSPSPAAFAHLKGAPVNFYRAYVSEGSGPCGTVIEVTKRGVKVACGTGAVLITEAQFAGGKRLAAPDIFNGRKISAGDILE</sequence>
<evidence type="ECO:0000256" key="4">
    <source>
        <dbReference type="ARBA" id="ARBA00022917"/>
    </source>
</evidence>
<name>A0A9D1DBJ4_9FIRM</name>
<dbReference type="EC" id="2.1.2.9" evidence="2 5"/>
<accession>A0A9D1DBJ4</accession>
<comment type="catalytic activity">
    <reaction evidence="5">
        <text>L-methionyl-tRNA(fMet) + (6R)-10-formyltetrahydrofolate = N-formyl-L-methionyl-tRNA(fMet) + (6S)-5,6,7,8-tetrahydrofolate + H(+)</text>
        <dbReference type="Rhea" id="RHEA:24380"/>
        <dbReference type="Rhea" id="RHEA-COMP:9952"/>
        <dbReference type="Rhea" id="RHEA-COMP:9953"/>
        <dbReference type="ChEBI" id="CHEBI:15378"/>
        <dbReference type="ChEBI" id="CHEBI:57453"/>
        <dbReference type="ChEBI" id="CHEBI:78530"/>
        <dbReference type="ChEBI" id="CHEBI:78844"/>
        <dbReference type="ChEBI" id="CHEBI:195366"/>
        <dbReference type="EC" id="2.1.2.9"/>
    </reaction>
</comment>
<dbReference type="InterPro" id="IPR002376">
    <property type="entry name" value="Formyl_transf_N"/>
</dbReference>
<evidence type="ECO:0000313" key="8">
    <source>
        <dbReference type="EMBL" id="HIR39359.1"/>
    </source>
</evidence>
<dbReference type="EMBL" id="DVHB01000058">
    <property type="protein sequence ID" value="HIR39359.1"/>
    <property type="molecule type" value="Genomic_DNA"/>
</dbReference>
<dbReference type="PANTHER" id="PTHR11138:SF5">
    <property type="entry name" value="METHIONYL-TRNA FORMYLTRANSFERASE, MITOCHONDRIAL"/>
    <property type="match status" value="1"/>
</dbReference>
<dbReference type="HAMAP" id="MF_00182">
    <property type="entry name" value="Formyl_trans"/>
    <property type="match status" value="1"/>
</dbReference>
<dbReference type="Pfam" id="PF00551">
    <property type="entry name" value="Formyl_trans_N"/>
    <property type="match status" value="1"/>
</dbReference>
<reference evidence="8" key="1">
    <citation type="submission" date="2020-10" db="EMBL/GenBank/DDBJ databases">
        <authorList>
            <person name="Gilroy R."/>
        </authorList>
    </citation>
    <scope>NUCLEOTIDE SEQUENCE</scope>
    <source>
        <strain evidence="8">ChiW25-3613</strain>
    </source>
</reference>
<evidence type="ECO:0000256" key="2">
    <source>
        <dbReference type="ARBA" id="ARBA00012261"/>
    </source>
</evidence>
<feature type="binding site" evidence="5">
    <location>
        <begin position="107"/>
        <end position="110"/>
    </location>
    <ligand>
        <name>(6S)-5,6,7,8-tetrahydrofolate</name>
        <dbReference type="ChEBI" id="CHEBI:57453"/>
    </ligand>
</feature>
<evidence type="ECO:0000256" key="3">
    <source>
        <dbReference type="ARBA" id="ARBA00022679"/>
    </source>
</evidence>
<comment type="function">
    <text evidence="5">Attaches a formyl group to the free amino group of methionyl-tRNA(fMet). The formyl group appears to play a dual role in the initiator identity of N-formylmethionyl-tRNA by promoting its recognition by IF2 and preventing the misappropriation of this tRNA by the elongation apparatus.</text>
</comment>
<reference evidence="8" key="2">
    <citation type="journal article" date="2021" name="PeerJ">
        <title>Extensive microbial diversity within the chicken gut microbiome revealed by metagenomics and culture.</title>
        <authorList>
            <person name="Gilroy R."/>
            <person name="Ravi A."/>
            <person name="Getino M."/>
            <person name="Pursley I."/>
            <person name="Horton D.L."/>
            <person name="Alikhan N.F."/>
            <person name="Baker D."/>
            <person name="Gharbi K."/>
            <person name="Hall N."/>
            <person name="Watson M."/>
            <person name="Adriaenssens E.M."/>
            <person name="Foster-Nyarko E."/>
            <person name="Jarju S."/>
            <person name="Secka A."/>
            <person name="Antonio M."/>
            <person name="Oren A."/>
            <person name="Chaudhuri R.R."/>
            <person name="La Ragione R."/>
            <person name="Hildebrand F."/>
            <person name="Pallen M.J."/>
        </authorList>
    </citation>
    <scope>NUCLEOTIDE SEQUENCE</scope>
    <source>
        <strain evidence="8">ChiW25-3613</strain>
    </source>
</reference>
<dbReference type="SUPFAM" id="SSF53328">
    <property type="entry name" value="Formyltransferase"/>
    <property type="match status" value="1"/>
</dbReference>
<protein>
    <recommendedName>
        <fullName evidence="2 5">Methionyl-tRNA formyltransferase</fullName>
        <ecNumber evidence="2 5">2.1.2.9</ecNumber>
    </recommendedName>
</protein>
<feature type="domain" description="Formyl transferase N-terminal" evidence="6">
    <location>
        <begin position="1"/>
        <end position="177"/>
    </location>
</feature>
<dbReference type="InterPro" id="IPR041711">
    <property type="entry name" value="Met-tRNA-FMT_N"/>
</dbReference>
<dbReference type="InterPro" id="IPR005794">
    <property type="entry name" value="Fmt"/>
</dbReference>
<comment type="similarity">
    <text evidence="1 5">Belongs to the Fmt family.</text>
</comment>
<evidence type="ECO:0000259" key="6">
    <source>
        <dbReference type="Pfam" id="PF00551"/>
    </source>
</evidence>
<organism evidence="8 9">
    <name type="scientific">Candidatus Coproplasma stercoripullorum</name>
    <dbReference type="NCBI Taxonomy" id="2840751"/>
    <lineage>
        <taxon>Bacteria</taxon>
        <taxon>Bacillati</taxon>
        <taxon>Bacillota</taxon>
        <taxon>Clostridia</taxon>
        <taxon>Eubacteriales</taxon>
        <taxon>Candidatus Coproplasma</taxon>
    </lineage>
</organism>
<dbReference type="SUPFAM" id="SSF50486">
    <property type="entry name" value="FMT C-terminal domain-like"/>
    <property type="match status" value="1"/>
</dbReference>
<gene>
    <name evidence="5" type="primary">fmt</name>
    <name evidence="8" type="ORF">IAB90_03150</name>
</gene>
<keyword evidence="4 5" id="KW-0648">Protein biosynthesis</keyword>
<keyword evidence="3 5" id="KW-0808">Transferase</keyword>
<dbReference type="Gene3D" id="3.40.50.12230">
    <property type="match status" value="1"/>
</dbReference>
<dbReference type="InterPro" id="IPR044135">
    <property type="entry name" value="Met-tRNA-FMT_C"/>
</dbReference>
<dbReference type="CDD" id="cd08646">
    <property type="entry name" value="FMT_core_Met-tRNA-FMT_N"/>
    <property type="match status" value="1"/>
</dbReference>
<proteinExistence type="inferred from homology"/>
<dbReference type="AlphaFoldDB" id="A0A9D1DBJ4"/>
<evidence type="ECO:0000256" key="1">
    <source>
        <dbReference type="ARBA" id="ARBA00010699"/>
    </source>
</evidence>
<dbReference type="Proteomes" id="UP000824179">
    <property type="component" value="Unassembled WGS sequence"/>
</dbReference>
<dbReference type="InterPro" id="IPR011034">
    <property type="entry name" value="Formyl_transferase-like_C_sf"/>
</dbReference>
<dbReference type="Pfam" id="PF02911">
    <property type="entry name" value="Formyl_trans_C"/>
    <property type="match status" value="1"/>
</dbReference>
<evidence type="ECO:0000259" key="7">
    <source>
        <dbReference type="Pfam" id="PF02911"/>
    </source>
</evidence>
<evidence type="ECO:0000313" key="9">
    <source>
        <dbReference type="Proteomes" id="UP000824179"/>
    </source>
</evidence>
<comment type="caution">
    <text evidence="8">The sequence shown here is derived from an EMBL/GenBank/DDBJ whole genome shotgun (WGS) entry which is preliminary data.</text>
</comment>
<dbReference type="InterPro" id="IPR005793">
    <property type="entry name" value="Formyl_trans_C"/>
</dbReference>